<feature type="transmembrane region" description="Helical" evidence="11">
    <location>
        <begin position="283"/>
        <end position="302"/>
    </location>
</feature>
<name>A0A175S2H9_9MICO</name>
<feature type="transmembrane region" description="Helical" evidence="11">
    <location>
        <begin position="236"/>
        <end position="253"/>
    </location>
</feature>
<protein>
    <recommendedName>
        <fullName evidence="10">Xylose transport system permease protein XylH</fullName>
    </recommendedName>
</protein>
<dbReference type="EMBL" id="LDQC01000016">
    <property type="protein sequence ID" value="KTR09429.1"/>
    <property type="molecule type" value="Genomic_DNA"/>
</dbReference>
<evidence type="ECO:0000256" key="6">
    <source>
        <dbReference type="ARBA" id="ARBA00022692"/>
    </source>
</evidence>
<comment type="caution">
    <text evidence="12">The sequence shown here is derived from an EMBL/GenBank/DDBJ whole genome shotgun (WGS) entry which is preliminary data.</text>
</comment>
<dbReference type="Proteomes" id="UP000078252">
    <property type="component" value="Unassembled WGS sequence"/>
</dbReference>
<comment type="function">
    <text evidence="9">Part of the binding-protein-dependent transport system for D-xylose. Probably responsible for the translocation of the substrate across the membrane.</text>
</comment>
<proteinExistence type="predicted"/>
<feature type="transmembrane region" description="Helical" evidence="11">
    <location>
        <begin position="93"/>
        <end position="111"/>
    </location>
</feature>
<evidence type="ECO:0000256" key="10">
    <source>
        <dbReference type="ARBA" id="ARBA00035686"/>
    </source>
</evidence>
<keyword evidence="2" id="KW-0813">Transport</keyword>
<feature type="transmembrane region" description="Helical" evidence="11">
    <location>
        <begin position="20"/>
        <end position="43"/>
    </location>
</feature>
<evidence type="ECO:0000313" key="12">
    <source>
        <dbReference type="EMBL" id="KTR09429.1"/>
    </source>
</evidence>
<dbReference type="PANTHER" id="PTHR32196">
    <property type="entry name" value="ABC TRANSPORTER PERMEASE PROTEIN YPHD-RELATED-RELATED"/>
    <property type="match status" value="1"/>
</dbReference>
<evidence type="ECO:0000313" key="13">
    <source>
        <dbReference type="Proteomes" id="UP000078252"/>
    </source>
</evidence>
<feature type="transmembrane region" description="Helical" evidence="11">
    <location>
        <begin position="55"/>
        <end position="81"/>
    </location>
</feature>
<comment type="subcellular location">
    <subcellularLocation>
        <location evidence="1">Cell membrane</location>
        <topology evidence="1">Multi-pass membrane protein</topology>
    </subcellularLocation>
</comment>
<organism evidence="12 13">
    <name type="scientific">Curtobacterium luteum</name>
    <dbReference type="NCBI Taxonomy" id="33881"/>
    <lineage>
        <taxon>Bacteria</taxon>
        <taxon>Bacillati</taxon>
        <taxon>Actinomycetota</taxon>
        <taxon>Actinomycetes</taxon>
        <taxon>Micrococcales</taxon>
        <taxon>Microbacteriaceae</taxon>
        <taxon>Curtobacterium</taxon>
    </lineage>
</organism>
<dbReference type="GO" id="GO:0005886">
    <property type="term" value="C:plasma membrane"/>
    <property type="evidence" value="ECO:0007669"/>
    <property type="project" value="UniProtKB-SubCell"/>
</dbReference>
<accession>A0A175S2H9</accession>
<evidence type="ECO:0000256" key="2">
    <source>
        <dbReference type="ARBA" id="ARBA00022448"/>
    </source>
</evidence>
<evidence type="ECO:0000256" key="5">
    <source>
        <dbReference type="ARBA" id="ARBA00022597"/>
    </source>
</evidence>
<feature type="transmembrane region" description="Helical" evidence="11">
    <location>
        <begin position="322"/>
        <end position="349"/>
    </location>
</feature>
<keyword evidence="3" id="KW-1003">Cell membrane</keyword>
<dbReference type="CDD" id="cd06579">
    <property type="entry name" value="TM_PBP1_transp_AraH_like"/>
    <property type="match status" value="1"/>
</dbReference>
<evidence type="ECO:0000256" key="3">
    <source>
        <dbReference type="ARBA" id="ARBA00022475"/>
    </source>
</evidence>
<dbReference type="GO" id="GO:0022857">
    <property type="term" value="F:transmembrane transporter activity"/>
    <property type="evidence" value="ECO:0007669"/>
    <property type="project" value="InterPro"/>
</dbReference>
<evidence type="ECO:0000256" key="4">
    <source>
        <dbReference type="ARBA" id="ARBA00022519"/>
    </source>
</evidence>
<dbReference type="PATRIC" id="fig|33881.3.peg.604"/>
<reference evidence="12 13" key="1">
    <citation type="journal article" date="2016" name="Front. Microbiol.">
        <title>Genomic Resource of Rice Seed Associated Bacteria.</title>
        <authorList>
            <person name="Midha S."/>
            <person name="Bansal K."/>
            <person name="Sharma S."/>
            <person name="Kumar N."/>
            <person name="Patil P.P."/>
            <person name="Chaudhry V."/>
            <person name="Patil P.B."/>
        </authorList>
    </citation>
    <scope>NUCLEOTIDE SEQUENCE [LARGE SCALE GENOMIC DNA]</scope>
    <source>
        <strain evidence="12 13">NS184</strain>
    </source>
</reference>
<dbReference type="InterPro" id="IPR001851">
    <property type="entry name" value="ABC_transp_permease"/>
</dbReference>
<evidence type="ECO:0000256" key="8">
    <source>
        <dbReference type="ARBA" id="ARBA00023136"/>
    </source>
</evidence>
<keyword evidence="6 11" id="KW-0812">Transmembrane</keyword>
<keyword evidence="7 11" id="KW-1133">Transmembrane helix</keyword>
<dbReference type="Pfam" id="PF02653">
    <property type="entry name" value="BPD_transp_2"/>
    <property type="match status" value="1"/>
</dbReference>
<evidence type="ECO:0000256" key="7">
    <source>
        <dbReference type="ARBA" id="ARBA00022989"/>
    </source>
</evidence>
<keyword evidence="5" id="KW-0762">Sugar transport</keyword>
<keyword evidence="4" id="KW-0997">Cell inner membrane</keyword>
<feature type="transmembrane region" description="Helical" evidence="11">
    <location>
        <begin position="176"/>
        <end position="197"/>
    </location>
</feature>
<dbReference type="PROSITE" id="PS50096">
    <property type="entry name" value="IQ"/>
    <property type="match status" value="1"/>
</dbReference>
<dbReference type="RefSeq" id="WP_058724638.1">
    <property type="nucleotide sequence ID" value="NZ_LDQC01000016.1"/>
</dbReference>
<dbReference type="NCBIfam" id="NF040906">
    <property type="entry name" value="GguB"/>
    <property type="match status" value="1"/>
</dbReference>
<evidence type="ECO:0000256" key="1">
    <source>
        <dbReference type="ARBA" id="ARBA00004651"/>
    </source>
</evidence>
<sequence>MNALKSAASYLTGQLRQIGLFIALIVIVIFFQVATSGITLAPINVSNIIVQNSYILILAIGMVMVIIAGHIDLSVGSVVAFSGAMAGVMITQWGLPWPVAVVLCLVIGALVGAWQGFWIAYFGIPAFIVTLAGMLAFRGAAQIVLQNQQISPFPAGFRSLGSGFLPSFGTTGYEPLTMVLGIAAAAVMVITAFRGRATRRKYQLESEPFAWFIVKTAFGVALVIYVALLLASYNGTPIVLVVLGALVVIYSVVMRSAVFGRHVYAIGGNALAAQLSGVKTKRVTFLLFVNMGVIAALAGVVFTGQLNLAAPGAGNGFELDAIAAVFIGGAAVTGGIGTVPGAIVGGLIIGILNNGMSILGVGTEFQSLIKGLVLLAAVAFDVFNKRRAAAARK</sequence>
<dbReference type="STRING" id="33881.NS184_02875"/>
<dbReference type="AlphaFoldDB" id="A0A175S2H9"/>
<dbReference type="PANTHER" id="PTHR32196:SF32">
    <property type="entry name" value="XYLOSE TRANSPORT SYSTEM PERMEASE PROTEIN XYLH"/>
    <property type="match status" value="1"/>
</dbReference>
<evidence type="ECO:0000256" key="11">
    <source>
        <dbReference type="SAM" id="Phobius"/>
    </source>
</evidence>
<keyword evidence="8 11" id="KW-0472">Membrane</keyword>
<feature type="transmembrane region" description="Helical" evidence="11">
    <location>
        <begin position="118"/>
        <end position="137"/>
    </location>
</feature>
<dbReference type="OrthoDB" id="3468954at2"/>
<gene>
    <name evidence="12" type="ORF">NS184_02875</name>
</gene>
<feature type="transmembrane region" description="Helical" evidence="11">
    <location>
        <begin position="209"/>
        <end position="230"/>
    </location>
</feature>
<evidence type="ECO:0000256" key="9">
    <source>
        <dbReference type="ARBA" id="ARBA00035611"/>
    </source>
</evidence>